<sequence length="348" mass="37986">MDELMDDLVEGILLRCPPADPASLVRAALTLAPPHLRPGLPPQIRRAPPDPPTLGFFHRMPNCTRFLPAAASSFRPPYADAVPADWRAMHALHCRVLYSGGGDLVVSCPMTGDHRRLPMPRPPHTSEKYYNWSAAVLCAAAPCGCDHLDCCPRGPFAVVAVVTNEPQLSLTSAWRVAACVEHPEGSVFPVSPLLAAGNALYFEFVLGTRNSSVKILEFDLGKQELSFIDLPRKVSPRPVLLAENGGRLEIAAVVGSKVHIWLRDDTAAASRRRLGWAWNRVIDLTRLFPAVCTASAASPRFLAFVDGFDVLLVSIPFVGVFNLHIKSGLVTKMIKLCFVQIVVDITYI</sequence>
<proteinExistence type="predicted"/>
<dbReference type="EMBL" id="CP144747">
    <property type="protein sequence ID" value="WVZ61617.1"/>
    <property type="molecule type" value="Genomic_DNA"/>
</dbReference>
<organism evidence="1 2">
    <name type="scientific">Paspalum notatum var. saurae</name>
    <dbReference type="NCBI Taxonomy" id="547442"/>
    <lineage>
        <taxon>Eukaryota</taxon>
        <taxon>Viridiplantae</taxon>
        <taxon>Streptophyta</taxon>
        <taxon>Embryophyta</taxon>
        <taxon>Tracheophyta</taxon>
        <taxon>Spermatophyta</taxon>
        <taxon>Magnoliopsida</taxon>
        <taxon>Liliopsida</taxon>
        <taxon>Poales</taxon>
        <taxon>Poaceae</taxon>
        <taxon>PACMAD clade</taxon>
        <taxon>Panicoideae</taxon>
        <taxon>Andropogonodae</taxon>
        <taxon>Paspaleae</taxon>
        <taxon>Paspalinae</taxon>
        <taxon>Paspalum</taxon>
    </lineage>
</organism>
<protein>
    <submittedName>
        <fullName evidence="1">Uncharacterized protein</fullName>
    </submittedName>
</protein>
<reference evidence="1 2" key="1">
    <citation type="submission" date="2024-02" db="EMBL/GenBank/DDBJ databases">
        <title>High-quality chromosome-scale genome assembly of Pensacola bahiagrass (Paspalum notatum Flugge var. saurae).</title>
        <authorList>
            <person name="Vega J.M."/>
            <person name="Podio M."/>
            <person name="Orjuela J."/>
            <person name="Siena L.A."/>
            <person name="Pessino S.C."/>
            <person name="Combes M.C."/>
            <person name="Mariac C."/>
            <person name="Albertini E."/>
            <person name="Pupilli F."/>
            <person name="Ortiz J.P.A."/>
            <person name="Leblanc O."/>
        </authorList>
    </citation>
    <scope>NUCLEOTIDE SEQUENCE [LARGE SCALE GENOMIC DNA]</scope>
    <source>
        <strain evidence="1">R1</strain>
        <tissue evidence="1">Leaf</tissue>
    </source>
</reference>
<evidence type="ECO:0000313" key="1">
    <source>
        <dbReference type="EMBL" id="WVZ61617.1"/>
    </source>
</evidence>
<dbReference type="PANTHER" id="PTHR32133:SF386">
    <property type="entry name" value="F-BOX DOMAIN-CONTAINING PROTEIN"/>
    <property type="match status" value="1"/>
</dbReference>
<keyword evidence="2" id="KW-1185">Reference proteome</keyword>
<accession>A0AAQ3WHE0</accession>
<dbReference type="AlphaFoldDB" id="A0AAQ3WHE0"/>
<dbReference type="Proteomes" id="UP001341281">
    <property type="component" value="Chromosome 03"/>
</dbReference>
<evidence type="ECO:0000313" key="2">
    <source>
        <dbReference type="Proteomes" id="UP001341281"/>
    </source>
</evidence>
<gene>
    <name evidence="1" type="ORF">U9M48_011465</name>
</gene>
<name>A0AAQ3WHE0_PASNO</name>
<dbReference type="PANTHER" id="PTHR32133">
    <property type="entry name" value="OS07G0120400 PROTEIN"/>
    <property type="match status" value="1"/>
</dbReference>